<accession>A0AAV3YPI9</accession>
<evidence type="ECO:0000313" key="2">
    <source>
        <dbReference type="Proteomes" id="UP000735302"/>
    </source>
</evidence>
<name>A0AAV3YPI9_9GAST</name>
<dbReference type="EMBL" id="BLXT01001350">
    <property type="protein sequence ID" value="GFN84886.1"/>
    <property type="molecule type" value="Genomic_DNA"/>
</dbReference>
<reference evidence="1 2" key="1">
    <citation type="journal article" date="2021" name="Elife">
        <title>Chloroplast acquisition without the gene transfer in kleptoplastic sea slugs, Plakobranchus ocellatus.</title>
        <authorList>
            <person name="Maeda T."/>
            <person name="Takahashi S."/>
            <person name="Yoshida T."/>
            <person name="Shimamura S."/>
            <person name="Takaki Y."/>
            <person name="Nagai Y."/>
            <person name="Toyoda A."/>
            <person name="Suzuki Y."/>
            <person name="Arimoto A."/>
            <person name="Ishii H."/>
            <person name="Satoh N."/>
            <person name="Nishiyama T."/>
            <person name="Hasebe M."/>
            <person name="Maruyama T."/>
            <person name="Minagawa J."/>
            <person name="Obokata J."/>
            <person name="Shigenobu S."/>
        </authorList>
    </citation>
    <scope>NUCLEOTIDE SEQUENCE [LARGE SCALE GENOMIC DNA]</scope>
</reference>
<organism evidence="1 2">
    <name type="scientific">Plakobranchus ocellatus</name>
    <dbReference type="NCBI Taxonomy" id="259542"/>
    <lineage>
        <taxon>Eukaryota</taxon>
        <taxon>Metazoa</taxon>
        <taxon>Spiralia</taxon>
        <taxon>Lophotrochozoa</taxon>
        <taxon>Mollusca</taxon>
        <taxon>Gastropoda</taxon>
        <taxon>Heterobranchia</taxon>
        <taxon>Euthyneura</taxon>
        <taxon>Panpulmonata</taxon>
        <taxon>Sacoglossa</taxon>
        <taxon>Placobranchoidea</taxon>
        <taxon>Plakobranchidae</taxon>
        <taxon>Plakobranchus</taxon>
    </lineage>
</organism>
<protein>
    <submittedName>
        <fullName evidence="1">Uncharacterized protein</fullName>
    </submittedName>
</protein>
<gene>
    <name evidence="1" type="ORF">PoB_001139200</name>
</gene>
<dbReference type="AlphaFoldDB" id="A0AAV3YPI9"/>
<comment type="caution">
    <text evidence="1">The sequence shown here is derived from an EMBL/GenBank/DDBJ whole genome shotgun (WGS) entry which is preliminary data.</text>
</comment>
<dbReference type="Proteomes" id="UP000735302">
    <property type="component" value="Unassembled WGS sequence"/>
</dbReference>
<proteinExistence type="predicted"/>
<evidence type="ECO:0000313" key="1">
    <source>
        <dbReference type="EMBL" id="GFN84886.1"/>
    </source>
</evidence>
<sequence length="104" mass="11740">MLSVACFGHVETRPKCKILPVADGWLNRKKVHVLRGSESSRVVVRKGLVEQNTEINTQQKKVCAYLSDGKTVPDSVSEARLKSSYFTRKVSTLETWPILCMNIF</sequence>
<keyword evidence="2" id="KW-1185">Reference proteome</keyword>